<evidence type="ECO:0000313" key="1">
    <source>
        <dbReference type="EMBL" id="CAB4153790.1"/>
    </source>
</evidence>
<sequence>MQSEIIKQVIADITSREKKGIETYGTTMDRTDLNLEDWLNHAYEESLDFAIYIKKIKSIINKNKNNGTTQNDI</sequence>
<proteinExistence type="predicted"/>
<accession>A0A6J5N9I9</accession>
<organism evidence="1">
    <name type="scientific">uncultured Caudovirales phage</name>
    <dbReference type="NCBI Taxonomy" id="2100421"/>
    <lineage>
        <taxon>Viruses</taxon>
        <taxon>Duplodnaviria</taxon>
        <taxon>Heunggongvirae</taxon>
        <taxon>Uroviricota</taxon>
        <taxon>Caudoviricetes</taxon>
        <taxon>Peduoviridae</taxon>
        <taxon>Maltschvirus</taxon>
        <taxon>Maltschvirus maltsch</taxon>
    </lineage>
</organism>
<reference evidence="1" key="1">
    <citation type="submission" date="2020-04" db="EMBL/GenBank/DDBJ databases">
        <authorList>
            <person name="Chiriac C."/>
            <person name="Salcher M."/>
            <person name="Ghai R."/>
            <person name="Kavagutti S V."/>
        </authorList>
    </citation>
    <scope>NUCLEOTIDE SEQUENCE</scope>
</reference>
<gene>
    <name evidence="1" type="ORF">UFOVP636_27</name>
</gene>
<protein>
    <submittedName>
        <fullName evidence="1">Uncharacterized protein</fullName>
    </submittedName>
</protein>
<name>A0A6J5N9I9_9CAUD</name>
<dbReference type="EMBL" id="LR796597">
    <property type="protein sequence ID" value="CAB4153790.1"/>
    <property type="molecule type" value="Genomic_DNA"/>
</dbReference>